<dbReference type="EMBL" id="JAXIVS010000008">
    <property type="protein sequence ID" value="MDY7229479.1"/>
    <property type="molecule type" value="Genomic_DNA"/>
</dbReference>
<comment type="caution">
    <text evidence="1">The sequence shown here is derived from an EMBL/GenBank/DDBJ whole genome shotgun (WGS) entry which is preliminary data.</text>
</comment>
<evidence type="ECO:0000313" key="2">
    <source>
        <dbReference type="Proteomes" id="UP001291309"/>
    </source>
</evidence>
<protein>
    <submittedName>
        <fullName evidence="1">Uncharacterized protein</fullName>
    </submittedName>
</protein>
<dbReference type="Proteomes" id="UP001291309">
    <property type="component" value="Unassembled WGS sequence"/>
</dbReference>
<evidence type="ECO:0000313" key="1">
    <source>
        <dbReference type="EMBL" id="MDY7229479.1"/>
    </source>
</evidence>
<sequence>MTVPDAKLQPDILPIAEGWEQAKHVLKHLYRREERWDLVVPKLPSGLRKRALDAGCTLIDRVQEGSDERETLCDTCQKLVQADHDAYYGPAYMQSVRTAPLYKRVGVLKDDAQLQALVGDNAVFVVATRASAGRSAQVISAYRIAPPGRPEQWQPAQFLRKAIDRFKDKTSLAKKAGSP</sequence>
<accession>A0ABU5H8R7</accession>
<reference evidence="1 2" key="1">
    <citation type="submission" date="2023-12" db="EMBL/GenBank/DDBJ databases">
        <title>the genome sequence of Hyalangium sp. s54d21.</title>
        <authorList>
            <person name="Zhang X."/>
        </authorList>
    </citation>
    <scope>NUCLEOTIDE SEQUENCE [LARGE SCALE GENOMIC DNA]</scope>
    <source>
        <strain evidence="2">s54d21</strain>
    </source>
</reference>
<organism evidence="1 2">
    <name type="scientific">Hyalangium rubrum</name>
    <dbReference type="NCBI Taxonomy" id="3103134"/>
    <lineage>
        <taxon>Bacteria</taxon>
        <taxon>Pseudomonadati</taxon>
        <taxon>Myxococcota</taxon>
        <taxon>Myxococcia</taxon>
        <taxon>Myxococcales</taxon>
        <taxon>Cystobacterineae</taxon>
        <taxon>Archangiaceae</taxon>
        <taxon>Hyalangium</taxon>
    </lineage>
</organism>
<keyword evidence="2" id="KW-1185">Reference proteome</keyword>
<dbReference type="RefSeq" id="WP_321548200.1">
    <property type="nucleotide sequence ID" value="NZ_JAXIVS010000008.1"/>
</dbReference>
<proteinExistence type="predicted"/>
<gene>
    <name evidence="1" type="ORF">SYV04_24010</name>
</gene>
<name>A0ABU5H8R7_9BACT</name>